<dbReference type="EMBL" id="CP093547">
    <property type="protein sequence ID" value="UNP28941.1"/>
    <property type="molecule type" value="Genomic_DNA"/>
</dbReference>
<dbReference type="RefSeq" id="WP_057944473.1">
    <property type="nucleotide sequence ID" value="NZ_CP011131.1"/>
</dbReference>
<name>A0ABY3XDS2_9GAMM</name>
<dbReference type="InterPro" id="IPR041854">
    <property type="entry name" value="BFD-like_2Fe2S-bd_dom_sf"/>
</dbReference>
<protein>
    <submittedName>
        <fullName evidence="3">FAD-dependent oxidoreductase</fullName>
    </submittedName>
</protein>
<dbReference type="Proteomes" id="UP000829194">
    <property type="component" value="Chromosome"/>
</dbReference>
<dbReference type="InterPro" id="IPR036188">
    <property type="entry name" value="FAD/NAD-bd_sf"/>
</dbReference>
<dbReference type="PIRSF" id="PIRSF037495">
    <property type="entry name" value="Opine_OX_OoxA/HcnB"/>
    <property type="match status" value="1"/>
</dbReference>
<dbReference type="PANTHER" id="PTHR42949:SF3">
    <property type="entry name" value="ANAEROBIC GLYCEROL-3-PHOSPHATE DEHYDROGENASE SUBUNIT B"/>
    <property type="match status" value="1"/>
</dbReference>
<dbReference type="SUPFAM" id="SSF51905">
    <property type="entry name" value="FAD/NAD(P)-binding domain"/>
    <property type="match status" value="1"/>
</dbReference>
<evidence type="ECO:0000313" key="4">
    <source>
        <dbReference type="Proteomes" id="UP000829194"/>
    </source>
</evidence>
<dbReference type="InterPro" id="IPR023753">
    <property type="entry name" value="FAD/NAD-binding_dom"/>
</dbReference>
<gene>
    <name evidence="3" type="ORF">MOV92_21115</name>
</gene>
<dbReference type="Pfam" id="PF07992">
    <property type="entry name" value="Pyr_redox_2"/>
    <property type="match status" value="1"/>
</dbReference>
<dbReference type="PRINTS" id="PR00368">
    <property type="entry name" value="FADPNR"/>
</dbReference>
<sequence>MTEVCDVLVIGAGPAGLAAARAAATHGVDVVLVDMQARAGGQVWRQDVRRPEASPARKKFQALQARANLRWLGQAQVVAASPGQVLIEEAGLARELSYRALVLATGARELLLPFPGWTLPGVTGAGGLQALVKQGWPIAGQRVLIAGSGPLLLAAAATARAHGAKVVGIHEQAPAAELTRFAARLWRWPDKLAQAAALRARLAGVPYRGASWVCAAHGDGRVREVELETPRGRRRIAVDHLAVGYGLVPNTELAAQLGCALDTGSAHARVRVDDDLATSVAGIYAAGEACGIGGVDAARIEGEMAGHAAAGALDAARALRARREHARAFADLLPRHFALRAQVRQAATAQTVICRCEDVRLGQLDEHADWRAAKLATRCGMGSCQGRICGAALTELRGFAPSAATIASTPAAPAHGARPPVFPTRLASLAGLSYPAQDATAPPR</sequence>
<evidence type="ECO:0000313" key="3">
    <source>
        <dbReference type="EMBL" id="UNP28941.1"/>
    </source>
</evidence>
<evidence type="ECO:0000256" key="1">
    <source>
        <dbReference type="ARBA" id="ARBA00023002"/>
    </source>
</evidence>
<dbReference type="PANTHER" id="PTHR42949">
    <property type="entry name" value="ANAEROBIC GLYCEROL-3-PHOSPHATE DEHYDROGENASE SUBUNIT B"/>
    <property type="match status" value="1"/>
</dbReference>
<accession>A0ABY3XDS2</accession>
<dbReference type="Gene3D" id="3.50.50.60">
    <property type="entry name" value="FAD/NAD(P)-binding domain"/>
    <property type="match status" value="3"/>
</dbReference>
<evidence type="ECO:0000259" key="2">
    <source>
        <dbReference type="Pfam" id="PF07992"/>
    </source>
</evidence>
<dbReference type="InterPro" id="IPR017224">
    <property type="entry name" value="Opine_Oxase_asu/HCN_bsu"/>
</dbReference>
<proteinExistence type="predicted"/>
<dbReference type="Gene3D" id="1.10.10.1100">
    <property type="entry name" value="BFD-like [2Fe-2S]-binding domain"/>
    <property type="match status" value="1"/>
</dbReference>
<organism evidence="3 4">
    <name type="scientific">Lysobacter gummosus</name>
    <dbReference type="NCBI Taxonomy" id="262324"/>
    <lineage>
        <taxon>Bacteria</taxon>
        <taxon>Pseudomonadati</taxon>
        <taxon>Pseudomonadota</taxon>
        <taxon>Gammaproteobacteria</taxon>
        <taxon>Lysobacterales</taxon>
        <taxon>Lysobacteraceae</taxon>
        <taxon>Lysobacter</taxon>
    </lineage>
</organism>
<keyword evidence="1" id="KW-0560">Oxidoreductase</keyword>
<reference evidence="3 4" key="1">
    <citation type="submission" date="2022-03" db="EMBL/GenBank/DDBJ databases">
        <title>Complete genome sequence of Lysobacter capsici VKM B-2533 and Lysobacter gummosus 10.1.1, promising sources of lytic agents.</title>
        <authorList>
            <person name="Tarlachkov S.V."/>
            <person name="Kudryakova I.V."/>
            <person name="Afoshin A.S."/>
            <person name="Leontyevskaya E.A."/>
            <person name="Leontyevskaya N.V."/>
        </authorList>
    </citation>
    <scope>NUCLEOTIDE SEQUENCE [LARGE SCALE GENOMIC DNA]</scope>
    <source>
        <strain evidence="3 4">10.1.1</strain>
    </source>
</reference>
<dbReference type="InterPro" id="IPR051691">
    <property type="entry name" value="Metab_Enz_Cyan_OpOx_G3PDH"/>
</dbReference>
<dbReference type="PRINTS" id="PR00469">
    <property type="entry name" value="PNDRDTASEII"/>
</dbReference>
<keyword evidence="4" id="KW-1185">Reference proteome</keyword>
<feature type="domain" description="FAD/NAD(P)-binding" evidence="2">
    <location>
        <begin position="6"/>
        <end position="298"/>
    </location>
</feature>